<feature type="transmembrane region" description="Helical" evidence="2">
    <location>
        <begin position="33"/>
        <end position="53"/>
    </location>
</feature>
<keyword evidence="2" id="KW-1133">Transmembrane helix</keyword>
<evidence type="ECO:0000256" key="2">
    <source>
        <dbReference type="SAM" id="Phobius"/>
    </source>
</evidence>
<dbReference type="AlphaFoldDB" id="A0A0N9NI51"/>
<evidence type="ECO:0000256" key="1">
    <source>
        <dbReference type="SAM" id="MobiDB-lite"/>
    </source>
</evidence>
<reference evidence="4" key="1">
    <citation type="submission" date="2015-06" db="EMBL/GenBank/DDBJ databases">
        <title>Complete genome sequence and metabolic analysis of phthalate degradation pathway in Gordonia sp. QH-11.</title>
        <authorList>
            <person name="Jin D."/>
            <person name="Kong X."/>
            <person name="Bai Z."/>
        </authorList>
    </citation>
    <scope>NUCLEOTIDE SEQUENCE [LARGE SCALE GENOMIC DNA]</scope>
    <source>
        <strain evidence="4">QH-11</strain>
    </source>
</reference>
<evidence type="ECO:0000313" key="4">
    <source>
        <dbReference type="Proteomes" id="UP000063789"/>
    </source>
</evidence>
<dbReference type="OrthoDB" id="9944874at2"/>
<protein>
    <submittedName>
        <fullName evidence="3">Uncharacterized protein</fullName>
    </submittedName>
</protein>
<reference evidence="3 4" key="2">
    <citation type="journal article" date="2017" name="Int. J. Syst. Evol. Microbiol.">
        <title>Gordonia phthalatica sp. nov., a di-n-butyl phthalate-degrading bacterium isolated from activated sludge.</title>
        <authorList>
            <person name="Jin D."/>
            <person name="Kong X."/>
            <person name="Jia M."/>
            <person name="Yu X."/>
            <person name="Wang X."/>
            <person name="Zhuang X."/>
            <person name="Deng Y."/>
            <person name="Bai Z."/>
        </authorList>
    </citation>
    <scope>NUCLEOTIDE SEQUENCE [LARGE SCALE GENOMIC DNA]</scope>
    <source>
        <strain evidence="3 4">QH-11</strain>
    </source>
</reference>
<dbReference type="KEGG" id="goq:ACH46_14900"/>
<evidence type="ECO:0000313" key="3">
    <source>
        <dbReference type="EMBL" id="ALG85524.1"/>
    </source>
</evidence>
<dbReference type="Proteomes" id="UP000063789">
    <property type="component" value="Chromosome"/>
</dbReference>
<proteinExistence type="predicted"/>
<sequence>MSDEETPQDDRQPEPTALRQLARRMRHVYKTRVRTTTVVLVVAFIALSVFYAFSSQHYYPETVKQPVRNVQQSQTTTDEPTPTVSETPTSTPETTSSTPTATEGSSPTTTSETNRPLFPNPFQPQTPTDETSVAPTTTPTGSGRP</sequence>
<name>A0A0N9NI51_9ACTN</name>
<keyword evidence="2" id="KW-0472">Membrane</keyword>
<keyword evidence="2" id="KW-0812">Transmembrane</keyword>
<dbReference type="PATRIC" id="fig|1136941.3.peg.3043"/>
<accession>A0A0N9NI51</accession>
<keyword evidence="4" id="KW-1185">Reference proteome</keyword>
<dbReference type="RefSeq" id="WP_062393611.1">
    <property type="nucleotide sequence ID" value="NZ_CP011853.1"/>
</dbReference>
<dbReference type="STRING" id="1136941.ACH46_14900"/>
<gene>
    <name evidence="3" type="ORF">ACH46_14900</name>
</gene>
<dbReference type="EMBL" id="CP011853">
    <property type="protein sequence ID" value="ALG85524.1"/>
    <property type="molecule type" value="Genomic_DNA"/>
</dbReference>
<feature type="compositionally biased region" description="Polar residues" evidence="1">
    <location>
        <begin position="125"/>
        <end position="145"/>
    </location>
</feature>
<feature type="compositionally biased region" description="Low complexity" evidence="1">
    <location>
        <begin position="75"/>
        <end position="113"/>
    </location>
</feature>
<organism evidence="3 4">
    <name type="scientific">Gordonia phthalatica</name>
    <dbReference type="NCBI Taxonomy" id="1136941"/>
    <lineage>
        <taxon>Bacteria</taxon>
        <taxon>Bacillati</taxon>
        <taxon>Actinomycetota</taxon>
        <taxon>Actinomycetes</taxon>
        <taxon>Mycobacteriales</taxon>
        <taxon>Gordoniaceae</taxon>
        <taxon>Gordonia</taxon>
    </lineage>
</organism>
<feature type="region of interest" description="Disordered" evidence="1">
    <location>
        <begin position="62"/>
        <end position="145"/>
    </location>
</feature>